<evidence type="ECO:0000256" key="5">
    <source>
        <dbReference type="PIRSR" id="PIRSR000699-1"/>
    </source>
</evidence>
<gene>
    <name evidence="8" type="ORF">GOQ27_00340</name>
</gene>
<dbReference type="InterPro" id="IPR003188">
    <property type="entry name" value="PTS_IIA_lac/cel"/>
</dbReference>
<dbReference type="GO" id="GO:0046872">
    <property type="term" value="F:metal ion binding"/>
    <property type="evidence" value="ECO:0007669"/>
    <property type="project" value="UniProtKB-KW"/>
</dbReference>
<evidence type="ECO:0000256" key="1">
    <source>
        <dbReference type="ARBA" id="ARBA00022448"/>
    </source>
</evidence>
<proteinExistence type="predicted"/>
<accession>A0A942Z5V5</accession>
<dbReference type="RefSeq" id="WP_203364819.1">
    <property type="nucleotide sequence ID" value="NZ_WSFT01000005.1"/>
</dbReference>
<feature type="modified residue" description="Phosphohistidine; by HPr" evidence="7">
    <location>
        <position position="74"/>
    </location>
</feature>
<evidence type="ECO:0000256" key="2">
    <source>
        <dbReference type="ARBA" id="ARBA00022597"/>
    </source>
</evidence>
<keyword evidence="9" id="KW-1185">Reference proteome</keyword>
<comment type="caution">
    <text evidence="8">The sequence shown here is derived from an EMBL/GenBank/DDBJ whole genome shotgun (WGS) entry which is preliminary data.</text>
</comment>
<evidence type="ECO:0000313" key="8">
    <source>
        <dbReference type="EMBL" id="MBS4536887.1"/>
    </source>
</evidence>
<dbReference type="Proteomes" id="UP000724672">
    <property type="component" value="Unassembled WGS sequence"/>
</dbReference>
<evidence type="ECO:0000256" key="4">
    <source>
        <dbReference type="ARBA" id="ARBA00022683"/>
    </source>
</evidence>
<keyword evidence="4" id="KW-0598">Phosphotransferase system</keyword>
<feature type="binding site" evidence="6">
    <location>
        <position position="77"/>
    </location>
    <ligand>
        <name>Mg(2+)</name>
        <dbReference type="ChEBI" id="CHEBI:18420"/>
        <note>ligand shared between all trimeric partners</note>
    </ligand>
</feature>
<keyword evidence="3" id="KW-0808">Transferase</keyword>
<dbReference type="InterPro" id="IPR036542">
    <property type="entry name" value="PTS_IIA_lac/cel_sf"/>
</dbReference>
<evidence type="ECO:0000313" key="9">
    <source>
        <dbReference type="Proteomes" id="UP000724672"/>
    </source>
</evidence>
<keyword evidence="2" id="KW-0762">Sugar transport</keyword>
<dbReference type="SUPFAM" id="SSF46973">
    <property type="entry name" value="Enzyme IIa from lactose specific PTS, IIa-lac"/>
    <property type="match status" value="1"/>
</dbReference>
<keyword evidence="1" id="KW-0813">Transport</keyword>
<dbReference type="GO" id="GO:0009401">
    <property type="term" value="P:phosphoenolpyruvate-dependent sugar phosphotransferase system"/>
    <property type="evidence" value="ECO:0007669"/>
    <property type="project" value="UniProtKB-KW"/>
</dbReference>
<organism evidence="8 9">
    <name type="scientific">Anaeromonas frigoriresistens</name>
    <dbReference type="NCBI Taxonomy" id="2683708"/>
    <lineage>
        <taxon>Bacteria</taxon>
        <taxon>Bacillati</taxon>
        <taxon>Bacillota</taxon>
        <taxon>Tissierellia</taxon>
        <taxon>Tissierellales</taxon>
        <taxon>Thermohalobacteraceae</taxon>
        <taxon>Anaeromonas</taxon>
    </lineage>
</organism>
<dbReference type="PANTHER" id="PTHR34382:SF7">
    <property type="entry name" value="PTS SYSTEM N,N'-DIACETYLCHITOBIOSE-SPECIFIC EIIA COMPONENT"/>
    <property type="match status" value="1"/>
</dbReference>
<name>A0A942Z5V5_9FIRM</name>
<dbReference type="PIRSF" id="PIRSF000699">
    <property type="entry name" value="PTS_IILac_III"/>
    <property type="match status" value="1"/>
</dbReference>
<keyword evidence="6" id="KW-0479">Metal-binding</keyword>
<dbReference type="AlphaFoldDB" id="A0A942Z5V5"/>
<keyword evidence="6" id="KW-0460">Magnesium</keyword>
<protein>
    <submittedName>
        <fullName evidence="8">PTS lactose/cellobiose transporter subunit IIA</fullName>
    </submittedName>
</protein>
<dbReference type="PANTHER" id="PTHR34382">
    <property type="entry name" value="PTS SYSTEM N,N'-DIACETYLCHITOBIOSE-SPECIFIC EIIA COMPONENT"/>
    <property type="match status" value="1"/>
</dbReference>
<feature type="active site" description="Tele-phosphohistidine intermediate" evidence="5">
    <location>
        <position position="74"/>
    </location>
</feature>
<dbReference type="PROSITE" id="PS51095">
    <property type="entry name" value="PTS_EIIA_TYPE_3"/>
    <property type="match status" value="1"/>
</dbReference>
<dbReference type="Gene3D" id="1.20.58.80">
    <property type="entry name" value="Phosphotransferase system, lactose/cellobiose-type IIA subunit"/>
    <property type="match status" value="1"/>
</dbReference>
<evidence type="ECO:0000256" key="7">
    <source>
        <dbReference type="PROSITE-ProRule" id="PRU00418"/>
    </source>
</evidence>
<dbReference type="CDD" id="cd00215">
    <property type="entry name" value="PTS_IIA_lac"/>
    <property type="match status" value="1"/>
</dbReference>
<dbReference type="EMBL" id="WSFT01000005">
    <property type="protein sequence ID" value="MBS4536887.1"/>
    <property type="molecule type" value="Genomic_DNA"/>
</dbReference>
<sequence length="102" mass="11673">MNEEQIFGIISYAGDAKGLAYEALDKAEEGDFDKANELIEESNKMMKEAHKLQTKMIHQEAAGDPVSVNIILIHAQDHLMTAMSEKNLIERFIKMYKKMDER</sequence>
<comment type="cofactor">
    <cofactor evidence="6">
        <name>Mg(2+)</name>
        <dbReference type="ChEBI" id="CHEBI:18420"/>
    </cofactor>
    <text evidence="6">Binds 1 Mg(2+) ion per trimer.</text>
</comment>
<evidence type="ECO:0000256" key="6">
    <source>
        <dbReference type="PIRSR" id="PIRSR000699-2"/>
    </source>
</evidence>
<evidence type="ECO:0000256" key="3">
    <source>
        <dbReference type="ARBA" id="ARBA00022679"/>
    </source>
</evidence>
<dbReference type="GO" id="GO:0016740">
    <property type="term" value="F:transferase activity"/>
    <property type="evidence" value="ECO:0007669"/>
    <property type="project" value="UniProtKB-KW"/>
</dbReference>
<dbReference type="Pfam" id="PF02255">
    <property type="entry name" value="PTS_IIA"/>
    <property type="match status" value="1"/>
</dbReference>
<reference evidence="8" key="1">
    <citation type="submission" date="2019-12" db="EMBL/GenBank/DDBJ databases">
        <title>Clostridiaceae gen. nov. sp. nov., isolated from sediment in Xinjiang, China.</title>
        <authorList>
            <person name="Zhang R."/>
        </authorList>
    </citation>
    <scope>NUCLEOTIDE SEQUENCE</scope>
    <source>
        <strain evidence="8">D2Q-11</strain>
    </source>
</reference>